<name>A0A9X2EGF2_9NOCA</name>
<dbReference type="AlphaFoldDB" id="A0A9X2EGF2"/>
<keyword evidence="2" id="KW-1185">Reference proteome</keyword>
<dbReference type="Proteomes" id="UP001139157">
    <property type="component" value="Unassembled WGS sequence"/>
</dbReference>
<accession>A0A9X2EGF2</accession>
<reference evidence="1" key="1">
    <citation type="submission" date="2022-06" db="EMBL/GenBank/DDBJ databases">
        <title>Novel species in genus nocardia.</title>
        <authorList>
            <person name="Li F."/>
        </authorList>
    </citation>
    <scope>NUCLEOTIDE SEQUENCE</scope>
    <source>
        <strain evidence="1">CDC141</strain>
    </source>
</reference>
<gene>
    <name evidence="1" type="ORF">NDR86_37070</name>
</gene>
<proteinExistence type="predicted"/>
<evidence type="ECO:0000313" key="1">
    <source>
        <dbReference type="EMBL" id="MCM6779100.1"/>
    </source>
</evidence>
<sequence>MRRSHASTRHPLQADHPKTVNLREAHLVHPVNTWLAGLFSPSNRARTIEALVSAQGNDDNDIRRQLLRRRINEAETKLQRHRRALETGVDPAVLVDAMNAAQAEKTTAQSELTRIPHDIQPTALEFDTLIESFGDMAAVLDAGTPQDRAALYEALDLELRYEPFEQAAAVS</sequence>
<organism evidence="1 2">
    <name type="scientific">Nocardia pulmonis</name>
    <dbReference type="NCBI Taxonomy" id="2951408"/>
    <lineage>
        <taxon>Bacteria</taxon>
        <taxon>Bacillati</taxon>
        <taxon>Actinomycetota</taxon>
        <taxon>Actinomycetes</taxon>
        <taxon>Mycobacteriales</taxon>
        <taxon>Nocardiaceae</taxon>
        <taxon>Nocardia</taxon>
    </lineage>
</organism>
<comment type="caution">
    <text evidence="1">The sequence shown here is derived from an EMBL/GenBank/DDBJ whole genome shotgun (WGS) entry which is preliminary data.</text>
</comment>
<protein>
    <submittedName>
        <fullName evidence="1">Recombinase family protein</fullName>
    </submittedName>
</protein>
<evidence type="ECO:0000313" key="2">
    <source>
        <dbReference type="Proteomes" id="UP001139157"/>
    </source>
</evidence>
<feature type="non-terminal residue" evidence="1">
    <location>
        <position position="171"/>
    </location>
</feature>
<dbReference type="EMBL" id="JAMRXG010000050">
    <property type="protein sequence ID" value="MCM6779100.1"/>
    <property type="molecule type" value="Genomic_DNA"/>
</dbReference>